<dbReference type="EMBL" id="APOJ01000022">
    <property type="protein sequence ID" value="ENU27417.1"/>
    <property type="molecule type" value="Genomic_DNA"/>
</dbReference>
<dbReference type="PANTHER" id="PTHR14097:SF7">
    <property type="entry name" value="OXIDOREDUCTASE HTATIP2"/>
    <property type="match status" value="1"/>
</dbReference>
<protein>
    <recommendedName>
        <fullName evidence="1">NAD(P)-binding domain-containing protein</fullName>
    </recommendedName>
</protein>
<reference evidence="2 3" key="2">
    <citation type="journal article" date="2016" name="Int. J. Syst. Evol. Microbiol.">
        <title>Taxonomy of haemolytic and/or proteolytic strains of the genus Acinetobacter with the proposal of Acinetobacter courvalinii sp. nov. (genomic species 14 sensu Bouvet &amp; Jeanjean), Acinetobacter dispersus sp. nov. (genomic species 17), Acinetobacter modestus sp. nov., Acinetobacter proteolyticus sp. nov. and Acinetobacter vivianii sp. nov.</title>
        <authorList>
            <person name="Nemec A."/>
            <person name="Radolfova-Krizova L."/>
            <person name="Maixnerova M."/>
            <person name="Vrestiakova E."/>
            <person name="Jezek P."/>
            <person name="Sedo O."/>
        </authorList>
    </citation>
    <scope>NUCLEOTIDE SEQUENCE [LARGE SCALE GENOMIC DNA]</scope>
    <source>
        <strain evidence="2 3">NIPH 236</strain>
    </source>
</reference>
<evidence type="ECO:0000313" key="3">
    <source>
        <dbReference type="Proteomes" id="UP000013190"/>
    </source>
</evidence>
<keyword evidence="3" id="KW-1185">Reference proteome</keyword>
<dbReference type="PANTHER" id="PTHR14097">
    <property type="entry name" value="OXIDOREDUCTASE HTATIP2"/>
    <property type="match status" value="1"/>
</dbReference>
<name>A0ABP2TYZ3_9GAMM</name>
<sequence>MRIGDKKAIVIGATGLVGEALVAELEQSNDFSSVTVVVRKNSDKLKSYSKVTQLVLEDFLLLNDEDVSTYTHAFSCLGSTIKQAGSKQAFYAIDYEINAHFADLIQDKNIHLLVVSALGANANSPVFYNKVKGELENYLKSLSMYKLSIFQPSLLIGKRSEVRVLEDVAQTLFKLVEKTWTKPFKYKPVTAEQLAHTMLNAAQTQTAAFKLYDNLMIQQTQ</sequence>
<proteinExistence type="predicted"/>
<dbReference type="Pfam" id="PF13460">
    <property type="entry name" value="NAD_binding_10"/>
    <property type="match status" value="1"/>
</dbReference>
<dbReference type="Proteomes" id="UP000013190">
    <property type="component" value="Unassembled WGS sequence"/>
</dbReference>
<dbReference type="GeneID" id="92834939"/>
<dbReference type="SUPFAM" id="SSF51735">
    <property type="entry name" value="NAD(P)-binding Rossmann-fold domains"/>
    <property type="match status" value="1"/>
</dbReference>
<gene>
    <name evidence="2" type="ORF">F992_01531</name>
</gene>
<feature type="domain" description="NAD(P)-binding" evidence="1">
    <location>
        <begin position="12"/>
        <end position="140"/>
    </location>
</feature>
<reference evidence="3" key="1">
    <citation type="submission" date="2013-02" db="EMBL/GenBank/DDBJ databases">
        <title>The Genome Sequence of Acinetobacter sp. NIPH 236.</title>
        <authorList>
            <consortium name="The Broad Institute Genome Sequencing Platform"/>
            <consortium name="The Broad Institute Genome Sequencing Center for Infectious Disease"/>
            <person name="Cerqueira G."/>
            <person name="Feldgarden M."/>
            <person name="Courvalin P."/>
            <person name="Perichon B."/>
            <person name="Grillot-Courvalin C."/>
            <person name="Clermont D."/>
            <person name="Rocha E."/>
            <person name="Yoon E.-J."/>
            <person name="Nemec A."/>
            <person name="Walker B."/>
            <person name="Young S.K."/>
            <person name="Zeng Q."/>
            <person name="Gargeya S."/>
            <person name="Fitzgerald M."/>
            <person name="Haas B."/>
            <person name="Abouelleil A."/>
            <person name="Alvarado L."/>
            <person name="Arachchi H.M."/>
            <person name="Berlin A.M."/>
            <person name="Chapman S.B."/>
            <person name="Dewar J."/>
            <person name="Goldberg J."/>
            <person name="Griggs A."/>
            <person name="Gujja S."/>
            <person name="Hansen M."/>
            <person name="Howarth C."/>
            <person name="Imamovic A."/>
            <person name="Larimer J."/>
            <person name="McCowan C."/>
            <person name="Murphy C."/>
            <person name="Neiman D."/>
            <person name="Pearson M."/>
            <person name="Priest M."/>
            <person name="Roberts A."/>
            <person name="Saif S."/>
            <person name="Shea T."/>
            <person name="Sisk P."/>
            <person name="Sykes S."/>
            <person name="Wortman J."/>
            <person name="Nusbaum C."/>
            <person name="Birren B."/>
        </authorList>
    </citation>
    <scope>NUCLEOTIDE SEQUENCE [LARGE SCALE GENOMIC DNA]</scope>
    <source>
        <strain evidence="3">NIPH 236</strain>
    </source>
</reference>
<organism evidence="2 3">
    <name type="scientific">Acinetobacter modestus</name>
    <dbReference type="NCBI Taxonomy" id="1776740"/>
    <lineage>
        <taxon>Bacteria</taxon>
        <taxon>Pseudomonadati</taxon>
        <taxon>Pseudomonadota</taxon>
        <taxon>Gammaproteobacteria</taxon>
        <taxon>Moraxellales</taxon>
        <taxon>Moraxellaceae</taxon>
        <taxon>Acinetobacter</taxon>
    </lineage>
</organism>
<accession>A0ABP2TYZ3</accession>
<dbReference type="InterPro" id="IPR016040">
    <property type="entry name" value="NAD(P)-bd_dom"/>
</dbReference>
<dbReference type="RefSeq" id="WP_004661481.1">
    <property type="nucleotide sequence ID" value="NZ_BMDV01000002.1"/>
</dbReference>
<evidence type="ECO:0000259" key="1">
    <source>
        <dbReference type="Pfam" id="PF13460"/>
    </source>
</evidence>
<dbReference type="InterPro" id="IPR036291">
    <property type="entry name" value="NAD(P)-bd_dom_sf"/>
</dbReference>
<evidence type="ECO:0000313" key="2">
    <source>
        <dbReference type="EMBL" id="ENU27417.1"/>
    </source>
</evidence>
<comment type="caution">
    <text evidence="2">The sequence shown here is derived from an EMBL/GenBank/DDBJ whole genome shotgun (WGS) entry which is preliminary data.</text>
</comment>
<dbReference type="Gene3D" id="3.40.50.720">
    <property type="entry name" value="NAD(P)-binding Rossmann-like Domain"/>
    <property type="match status" value="1"/>
</dbReference>